<keyword evidence="4" id="KW-0677">Repeat</keyword>
<name>A0ABQ9E2W1_TEGGR</name>
<keyword evidence="13" id="KW-1185">Reference proteome</keyword>
<evidence type="ECO:0000256" key="8">
    <source>
        <dbReference type="ARBA" id="ARBA00023180"/>
    </source>
</evidence>
<comment type="caution">
    <text evidence="12">The sequence shown here is derived from an EMBL/GenBank/DDBJ whole genome shotgun (WGS) entry which is preliminary data.</text>
</comment>
<evidence type="ECO:0000256" key="10">
    <source>
        <dbReference type="SAM" id="Phobius"/>
    </source>
</evidence>
<evidence type="ECO:0000313" key="13">
    <source>
        <dbReference type="Proteomes" id="UP001217089"/>
    </source>
</evidence>
<evidence type="ECO:0000259" key="11">
    <source>
        <dbReference type="PROSITE" id="PS50258"/>
    </source>
</evidence>
<dbReference type="CDD" id="cd21599">
    <property type="entry name" value="RRM1_GNPTAB"/>
    <property type="match status" value="1"/>
</dbReference>
<protein>
    <recommendedName>
        <fullName evidence="11">LNR domain-containing protein</fullName>
    </recommendedName>
</protein>
<dbReference type="InterPro" id="IPR000800">
    <property type="entry name" value="Notch_dom"/>
</dbReference>
<keyword evidence="2" id="KW-0808">Transferase</keyword>
<sequence length="727" mass="82837">MQGRLKKVVQKQAYDIISHRYGILIVLGAIVIVTVSAFHFGEALLEWSHEKYAVVFNSYSDNLAGRSFRERLCLPVPIDIVYTWVNGTDPLLLNQLRNFKRSMESELNVSREEKCVFPNCLATNMVILDPVLPPDMTLTKLSDEYPVFSKATSMKEISSHLDDSIKYTVIYFSDENEVKEAMSTNLMINQFNTTVKRGFITSDWTVHNSILMSEIIMMSGFPYKLSEEDIKQKLQQTYSRGIDKVELYSEKGVAVIHSSDKEVVNQILTASNITIDGKEPTFNAANLVWDLRDFSRDDDISASRFEDNEELRYSLRSVEKYAPWVRHIYIITNGQIPHWLNLESPRVTIVTHSDLFLNKSHLPTFSSPAIESHIHRIPGLSQKFIYMNDDVMFGKEVWPDDFYSHSTGQKVYLTWPVPNCNEGCPSSWIKDGYCDKACNNTECEWDGGDCSGDNSRPGVGNWGRVDLYGVSEQQYCNKGCANSWLADRYCDTSCNVAACGFDVGDCGTSNYHKLYQIDLLKSIDHYSLPPGEIMGYFNLSSLIPDKGGVDTASYRKSDVIRVATVGQKFKVMTFILYPGHNATILSFQLKYHLQNVTNKQTINFTLSVDTKLKKEVNTTSDTVEIKKTNKTLKNVTQDLAETYVVYDVPENKQFPHMRSSDHGIVEPLPANINMSTYVLPQHLNEEFNSLLQEFHDGELTEKGFNYQTVSFMEKIQGIPYEWRKSSQ</sequence>
<keyword evidence="8" id="KW-0325">Glycoprotein</keyword>
<dbReference type="InterPro" id="IPR021520">
    <property type="entry name" value="Stealth_CR2"/>
</dbReference>
<evidence type="ECO:0000256" key="6">
    <source>
        <dbReference type="ARBA" id="ARBA00023136"/>
    </source>
</evidence>
<comment type="similarity">
    <text evidence="1">Belongs to the stealth family.</text>
</comment>
<dbReference type="Proteomes" id="UP001217089">
    <property type="component" value="Unassembled WGS sequence"/>
</dbReference>
<dbReference type="SUPFAM" id="SSF90193">
    <property type="entry name" value="Notch domain"/>
    <property type="match status" value="1"/>
</dbReference>
<evidence type="ECO:0000256" key="7">
    <source>
        <dbReference type="ARBA" id="ARBA00023157"/>
    </source>
</evidence>
<dbReference type="PANTHER" id="PTHR24045">
    <property type="match status" value="1"/>
</dbReference>
<dbReference type="PANTHER" id="PTHR24045:SF0">
    <property type="entry name" value="N-ACETYLGLUCOSAMINE-1-PHOSPHOTRANSFERASE SUBUNITS ALPHA_BETA"/>
    <property type="match status" value="1"/>
</dbReference>
<evidence type="ECO:0000256" key="4">
    <source>
        <dbReference type="ARBA" id="ARBA00022737"/>
    </source>
</evidence>
<evidence type="ECO:0000256" key="1">
    <source>
        <dbReference type="ARBA" id="ARBA00007583"/>
    </source>
</evidence>
<proteinExistence type="inferred from homology"/>
<dbReference type="PROSITE" id="PS50258">
    <property type="entry name" value="LNR"/>
    <property type="match status" value="1"/>
</dbReference>
<dbReference type="CDD" id="cd21600">
    <property type="entry name" value="RRM2_GNPTAB"/>
    <property type="match status" value="1"/>
</dbReference>
<evidence type="ECO:0000256" key="9">
    <source>
        <dbReference type="ARBA" id="ARBA00046288"/>
    </source>
</evidence>
<reference evidence="12 13" key="1">
    <citation type="submission" date="2022-12" db="EMBL/GenBank/DDBJ databases">
        <title>Chromosome-level genome of Tegillarca granosa.</title>
        <authorList>
            <person name="Kim J."/>
        </authorList>
    </citation>
    <scope>NUCLEOTIDE SEQUENCE [LARGE SCALE GENOMIC DNA]</scope>
    <source>
        <strain evidence="12">Teg-2019</strain>
        <tissue evidence="12">Adductor muscle</tissue>
    </source>
</reference>
<dbReference type="Pfam" id="PF11380">
    <property type="entry name" value="Stealth_CR2"/>
    <property type="match status" value="1"/>
</dbReference>
<dbReference type="EMBL" id="JARBDR010000921">
    <property type="protein sequence ID" value="KAJ8299664.1"/>
    <property type="molecule type" value="Genomic_DNA"/>
</dbReference>
<evidence type="ECO:0000256" key="3">
    <source>
        <dbReference type="ARBA" id="ARBA00022692"/>
    </source>
</evidence>
<dbReference type="InterPro" id="IPR035993">
    <property type="entry name" value="Notch-like_dom_sf"/>
</dbReference>
<evidence type="ECO:0000256" key="2">
    <source>
        <dbReference type="ARBA" id="ARBA00022679"/>
    </source>
</evidence>
<dbReference type="Pfam" id="PF18440">
    <property type="entry name" value="GlcNAc-1_reg"/>
    <property type="match status" value="1"/>
</dbReference>
<feature type="domain" description="LNR" evidence="11">
    <location>
        <begin position="420"/>
        <end position="457"/>
    </location>
</feature>
<keyword evidence="3 10" id="KW-0812">Transmembrane</keyword>
<keyword evidence="6 10" id="KW-0472">Membrane</keyword>
<gene>
    <name evidence="12" type="ORF">KUTeg_023724</name>
</gene>
<evidence type="ECO:0000313" key="12">
    <source>
        <dbReference type="EMBL" id="KAJ8299664.1"/>
    </source>
</evidence>
<dbReference type="Pfam" id="PF17101">
    <property type="entry name" value="Stealth_CR1"/>
    <property type="match status" value="1"/>
</dbReference>
<keyword evidence="7" id="KW-1015">Disulfide bond</keyword>
<accession>A0ABQ9E2W1</accession>
<dbReference type="InterPro" id="IPR047141">
    <property type="entry name" value="Stealth"/>
</dbReference>
<dbReference type="Pfam" id="PF00066">
    <property type="entry name" value="Notch"/>
    <property type="match status" value="2"/>
</dbReference>
<dbReference type="InterPro" id="IPR041536">
    <property type="entry name" value="GNPTAB_reg"/>
</dbReference>
<organism evidence="12 13">
    <name type="scientific">Tegillarca granosa</name>
    <name type="common">Malaysian cockle</name>
    <name type="synonym">Anadara granosa</name>
    <dbReference type="NCBI Taxonomy" id="220873"/>
    <lineage>
        <taxon>Eukaryota</taxon>
        <taxon>Metazoa</taxon>
        <taxon>Spiralia</taxon>
        <taxon>Lophotrochozoa</taxon>
        <taxon>Mollusca</taxon>
        <taxon>Bivalvia</taxon>
        <taxon>Autobranchia</taxon>
        <taxon>Pteriomorphia</taxon>
        <taxon>Arcoida</taxon>
        <taxon>Arcoidea</taxon>
        <taxon>Arcidae</taxon>
        <taxon>Tegillarca</taxon>
    </lineage>
</organism>
<dbReference type="InterPro" id="IPR031358">
    <property type="entry name" value="Stealth_CR1"/>
</dbReference>
<dbReference type="SMART" id="SM00004">
    <property type="entry name" value="NL"/>
    <property type="match status" value="2"/>
</dbReference>
<keyword evidence="5 10" id="KW-1133">Transmembrane helix</keyword>
<comment type="subcellular location">
    <subcellularLocation>
        <location evidence="9">Endomembrane system</location>
        <topology evidence="9">Single-pass type I membrane protein</topology>
    </subcellularLocation>
</comment>
<feature type="transmembrane region" description="Helical" evidence="10">
    <location>
        <begin position="21"/>
        <end position="41"/>
    </location>
</feature>
<dbReference type="Gene3D" id="3.30.300.320">
    <property type="match status" value="1"/>
</dbReference>
<evidence type="ECO:0000256" key="5">
    <source>
        <dbReference type="ARBA" id="ARBA00022989"/>
    </source>
</evidence>